<dbReference type="GO" id="GO:0016929">
    <property type="term" value="F:deSUMOylase activity"/>
    <property type="evidence" value="ECO:0007669"/>
    <property type="project" value="TreeGrafter"/>
</dbReference>
<keyword evidence="6" id="KW-0472">Membrane</keyword>
<keyword evidence="2" id="KW-0645">Protease</keyword>
<dbReference type="Gene3D" id="3.40.395.10">
    <property type="entry name" value="Adenoviral Proteinase, Chain A"/>
    <property type="match status" value="1"/>
</dbReference>
<keyword evidence="3" id="KW-0378">Hydrolase</keyword>
<evidence type="ECO:0000313" key="8">
    <source>
        <dbReference type="EMBL" id="KAE8076766.1"/>
    </source>
</evidence>
<evidence type="ECO:0000256" key="6">
    <source>
        <dbReference type="SAM" id="Phobius"/>
    </source>
</evidence>
<keyword evidence="4" id="KW-0788">Thiol protease</keyword>
<dbReference type="OrthoDB" id="1939479at2759"/>
<dbReference type="GO" id="GO:0006508">
    <property type="term" value="P:proteolysis"/>
    <property type="evidence" value="ECO:0007669"/>
    <property type="project" value="UniProtKB-KW"/>
</dbReference>
<comment type="similarity">
    <text evidence="1">Belongs to the peptidase C48 family.</text>
</comment>
<dbReference type="Pfam" id="PF02902">
    <property type="entry name" value="Peptidase_C48"/>
    <property type="match status" value="1"/>
</dbReference>
<evidence type="ECO:0000256" key="5">
    <source>
        <dbReference type="SAM" id="MobiDB-lite"/>
    </source>
</evidence>
<gene>
    <name evidence="8" type="ORF">FH972_015393</name>
</gene>
<dbReference type="Proteomes" id="UP000327013">
    <property type="component" value="Chromosome 6"/>
</dbReference>
<feature type="domain" description="Ubiquitin-like protease family profile" evidence="7">
    <location>
        <begin position="285"/>
        <end position="479"/>
    </location>
</feature>
<dbReference type="InterPro" id="IPR003653">
    <property type="entry name" value="Peptidase_C48_C"/>
</dbReference>
<evidence type="ECO:0000256" key="2">
    <source>
        <dbReference type="ARBA" id="ARBA00022670"/>
    </source>
</evidence>
<evidence type="ECO:0000259" key="7">
    <source>
        <dbReference type="PROSITE" id="PS50600"/>
    </source>
</evidence>
<dbReference type="GO" id="GO:0005634">
    <property type="term" value="C:nucleus"/>
    <property type="evidence" value="ECO:0007669"/>
    <property type="project" value="TreeGrafter"/>
</dbReference>
<reference evidence="8 9" key="1">
    <citation type="submission" date="2019-06" db="EMBL/GenBank/DDBJ databases">
        <title>A chromosomal-level reference genome of Carpinus fangiana (Coryloideae, Betulaceae).</title>
        <authorList>
            <person name="Yang X."/>
            <person name="Wang Z."/>
            <person name="Zhang L."/>
            <person name="Hao G."/>
            <person name="Liu J."/>
            <person name="Yang Y."/>
        </authorList>
    </citation>
    <scope>NUCLEOTIDE SEQUENCE [LARGE SCALE GENOMIC DNA]</scope>
    <source>
        <strain evidence="8">Cfa_2016G</strain>
        <tissue evidence="8">Leaf</tissue>
    </source>
</reference>
<dbReference type="PANTHER" id="PTHR12606">
    <property type="entry name" value="SENTRIN/SUMO-SPECIFIC PROTEASE"/>
    <property type="match status" value="1"/>
</dbReference>
<dbReference type="GO" id="GO:0016926">
    <property type="term" value="P:protein desumoylation"/>
    <property type="evidence" value="ECO:0007669"/>
    <property type="project" value="TreeGrafter"/>
</dbReference>
<organism evidence="8 9">
    <name type="scientific">Carpinus fangiana</name>
    <dbReference type="NCBI Taxonomy" id="176857"/>
    <lineage>
        <taxon>Eukaryota</taxon>
        <taxon>Viridiplantae</taxon>
        <taxon>Streptophyta</taxon>
        <taxon>Embryophyta</taxon>
        <taxon>Tracheophyta</taxon>
        <taxon>Spermatophyta</taxon>
        <taxon>Magnoliopsida</taxon>
        <taxon>eudicotyledons</taxon>
        <taxon>Gunneridae</taxon>
        <taxon>Pentapetalae</taxon>
        <taxon>rosids</taxon>
        <taxon>fabids</taxon>
        <taxon>Fagales</taxon>
        <taxon>Betulaceae</taxon>
        <taxon>Carpinus</taxon>
    </lineage>
</organism>
<keyword evidence="9" id="KW-1185">Reference proteome</keyword>
<feature type="transmembrane region" description="Helical" evidence="6">
    <location>
        <begin position="310"/>
        <end position="332"/>
    </location>
</feature>
<dbReference type="PANTHER" id="PTHR12606:SF1">
    <property type="entry name" value="UBIQUITIN-LIKE-SPECIFIC PROTEASE 1A"/>
    <property type="match status" value="1"/>
</dbReference>
<sequence length="514" mass="59047">MGARTSNRKRGDECLSFNHTYPSQNSSDFHVSKRPRFSSMHQNPDRTVVSSNSTVARLSRYPEATPRLGREVHAPCRILNYGFSSTSLNQKSGPRTSGVCEKEKPIDEMGNILSYKYNIAKNSALRAIRHLTKGKEKEKEVIDVDTDNEKCSGGGGVSEDSSIEEVDVVNGVVVNVQELDAKTMDRGLFPSSSSAVSDLTNGNLRVENEEKMLNSLSLNHERDLSSVSAYKKLLESVEKRTSKLRNLSFEIEVTEKRRSIFHLLRPATKPVEVKFFYLLYVKKCFFVPREPFVHLTKEEEAEVERAFNSNSWLCSFLICIFFLLLQVINVYLELLKERENREPQKFLKCHFFNTFFYKKLISGKNGYDYKSVRRWTTQRKLKYSLIECDKIFVPIHKEIHWCLAVINKKDEKFQYLDSLGGMDTQVLKVLARYFVDEVKDKSGKDINVSSWKQEFVEDLPEQRNGFDCGVFMIKYADFYSRGIGLCFNQGEEEICQKVIGTYVLLSAEDCNGDS</sequence>
<dbReference type="InterPro" id="IPR038765">
    <property type="entry name" value="Papain-like_cys_pep_sf"/>
</dbReference>
<evidence type="ECO:0000256" key="1">
    <source>
        <dbReference type="ARBA" id="ARBA00005234"/>
    </source>
</evidence>
<protein>
    <recommendedName>
        <fullName evidence="7">Ubiquitin-like protease family profile domain-containing protein</fullName>
    </recommendedName>
</protein>
<proteinExistence type="inferred from homology"/>
<dbReference type="EMBL" id="CM017326">
    <property type="protein sequence ID" value="KAE8076766.1"/>
    <property type="molecule type" value="Genomic_DNA"/>
</dbReference>
<feature type="region of interest" description="Disordered" evidence="5">
    <location>
        <begin position="24"/>
        <end position="47"/>
    </location>
</feature>
<keyword evidence="6" id="KW-1133">Transmembrane helix</keyword>
<name>A0A5N6REH3_9ROSI</name>
<dbReference type="AlphaFoldDB" id="A0A5N6REH3"/>
<dbReference type="SUPFAM" id="SSF54001">
    <property type="entry name" value="Cysteine proteinases"/>
    <property type="match status" value="1"/>
</dbReference>
<evidence type="ECO:0000256" key="3">
    <source>
        <dbReference type="ARBA" id="ARBA00022801"/>
    </source>
</evidence>
<keyword evidence="6" id="KW-0812">Transmembrane</keyword>
<evidence type="ECO:0000313" key="9">
    <source>
        <dbReference type="Proteomes" id="UP000327013"/>
    </source>
</evidence>
<dbReference type="PROSITE" id="PS50600">
    <property type="entry name" value="ULP_PROTEASE"/>
    <property type="match status" value="1"/>
</dbReference>
<accession>A0A5N6REH3</accession>
<evidence type="ECO:0000256" key="4">
    <source>
        <dbReference type="ARBA" id="ARBA00022807"/>
    </source>
</evidence>